<evidence type="ECO:0000313" key="2">
    <source>
        <dbReference type="EMBL" id="WNM19770.1"/>
    </source>
</evidence>
<dbReference type="RefSeq" id="WP_313324689.1">
    <property type="nucleotide sequence ID" value="NZ_CP134878.1"/>
</dbReference>
<evidence type="ECO:0008006" key="5">
    <source>
        <dbReference type="Google" id="ProtNLM"/>
    </source>
</evidence>
<organism evidence="2">
    <name type="scientific">Flavobacterium capsici</name>
    <dbReference type="NCBI Taxonomy" id="3075618"/>
    <lineage>
        <taxon>Bacteria</taxon>
        <taxon>Pseudomonadati</taxon>
        <taxon>Bacteroidota</taxon>
        <taxon>Flavobacteriia</taxon>
        <taxon>Flavobacteriales</taxon>
        <taxon>Flavobacteriaceae</taxon>
        <taxon>Flavobacterium</taxon>
    </lineage>
</organism>
<dbReference type="EMBL" id="CP134890">
    <property type="protein sequence ID" value="WNM21159.1"/>
    <property type="molecule type" value="Genomic_DNA"/>
</dbReference>
<proteinExistence type="predicted"/>
<reference evidence="2 4" key="1">
    <citation type="submission" date="2023-09" db="EMBL/GenBank/DDBJ databases">
        <title>Flavobacterium sp. a novel bacteria isolate from Pepper rhizosphere.</title>
        <authorList>
            <person name="Peng Y."/>
            <person name="Lee J."/>
        </authorList>
    </citation>
    <scope>NUCLEOTIDE SEQUENCE</scope>
    <source>
        <strain evidence="2">PMR2A8</strain>
        <strain evidence="3 4">PMTSA4</strain>
    </source>
</reference>
<dbReference type="AlphaFoldDB" id="A0AA96J328"/>
<gene>
    <name evidence="3" type="ORF">RN605_10760</name>
    <name evidence="2" type="ORF">RN608_03590</name>
</gene>
<dbReference type="Proteomes" id="UP001304515">
    <property type="component" value="Chromosome"/>
</dbReference>
<keyword evidence="1" id="KW-0732">Signal</keyword>
<sequence length="315" mass="35202">MKPFRFKQLLLNLLALAAMATTSAQISISNTDELAKIKDGTTYIAMKDPASPKAAAFVAAAKKYWTFSKIECIAYKEVEQHIQPNASFITIGGKMSSSNSPTANTETRVFLELWTTNGKYTYDSKKRRHFNQADKISLATFELFPDYLTQANPSSLYRIDYDASGHLKNWGDGVFGNMLQMLCTSLTVGQVREYKEEFMDTNEVKALASTTLYLPDYVLTKFSKNSGDESKKYEEKELLADYPFSYKVVSIEELNTKINTSDTNIYYLLLIKSGNDHFVTVTNSKTGLIVYSNFSGSGFNLKASDLKTLAKAAGK</sequence>
<evidence type="ECO:0000313" key="4">
    <source>
        <dbReference type="Proteomes" id="UP001304515"/>
    </source>
</evidence>
<keyword evidence="4" id="KW-1185">Reference proteome</keyword>
<evidence type="ECO:0000256" key="1">
    <source>
        <dbReference type="SAM" id="SignalP"/>
    </source>
</evidence>
<accession>A0AA96J328</accession>
<name>A0AA96J328_9FLAO</name>
<feature type="chain" id="PRO_5044705380" description="Peptidase C39-like domain-containing protein" evidence="1">
    <location>
        <begin position="25"/>
        <end position="315"/>
    </location>
</feature>
<evidence type="ECO:0000313" key="3">
    <source>
        <dbReference type="EMBL" id="WNM21159.1"/>
    </source>
</evidence>
<dbReference type="EMBL" id="CP134878">
    <property type="protein sequence ID" value="WNM19770.1"/>
    <property type="molecule type" value="Genomic_DNA"/>
</dbReference>
<dbReference type="KEGG" id="fcj:RN605_10760"/>
<protein>
    <recommendedName>
        <fullName evidence="5">Peptidase C39-like domain-containing protein</fullName>
    </recommendedName>
</protein>
<accession>A0AA96EZ64</accession>
<feature type="signal peptide" evidence="1">
    <location>
        <begin position="1"/>
        <end position="24"/>
    </location>
</feature>